<feature type="region of interest" description="Disordered" evidence="1">
    <location>
        <begin position="238"/>
        <end position="260"/>
    </location>
</feature>
<dbReference type="GeneID" id="63804496"/>
<feature type="compositionally biased region" description="Polar residues" evidence="1">
    <location>
        <begin position="1"/>
        <end position="12"/>
    </location>
</feature>
<dbReference type="SUPFAM" id="SSF82199">
    <property type="entry name" value="SET domain"/>
    <property type="match status" value="1"/>
</dbReference>
<name>A0A1Y1W7N2_9FUNG</name>
<evidence type="ECO:0000259" key="2">
    <source>
        <dbReference type="PROSITE" id="PS50280"/>
    </source>
</evidence>
<dbReference type="STRING" id="61395.A0A1Y1W7N2"/>
<dbReference type="AlphaFoldDB" id="A0A1Y1W7N2"/>
<accession>A0A1Y1W7N2</accession>
<dbReference type="RefSeq" id="XP_040742968.1">
    <property type="nucleotide sequence ID" value="XM_040887848.1"/>
</dbReference>
<feature type="compositionally biased region" description="Low complexity" evidence="1">
    <location>
        <begin position="17"/>
        <end position="30"/>
    </location>
</feature>
<dbReference type="PROSITE" id="PS50280">
    <property type="entry name" value="SET"/>
    <property type="match status" value="1"/>
</dbReference>
<evidence type="ECO:0000313" key="3">
    <source>
        <dbReference type="EMBL" id="ORX69236.1"/>
    </source>
</evidence>
<reference evidence="3 4" key="1">
    <citation type="submission" date="2016-07" db="EMBL/GenBank/DDBJ databases">
        <title>Pervasive Adenine N6-methylation of Active Genes in Fungi.</title>
        <authorList>
            <consortium name="DOE Joint Genome Institute"/>
            <person name="Mondo S.J."/>
            <person name="Dannebaum R.O."/>
            <person name="Kuo R.C."/>
            <person name="Labutti K."/>
            <person name="Haridas S."/>
            <person name="Kuo A."/>
            <person name="Salamov A."/>
            <person name="Ahrendt S.R."/>
            <person name="Lipzen A."/>
            <person name="Sullivan W."/>
            <person name="Andreopoulos W.B."/>
            <person name="Clum A."/>
            <person name="Lindquist E."/>
            <person name="Daum C."/>
            <person name="Ramamoorthy G.K."/>
            <person name="Gryganskyi A."/>
            <person name="Culley D."/>
            <person name="Magnuson J.K."/>
            <person name="James T.Y."/>
            <person name="O'Malley M.A."/>
            <person name="Stajich J.E."/>
            <person name="Spatafora J.W."/>
            <person name="Visel A."/>
            <person name="Grigoriev I.V."/>
        </authorList>
    </citation>
    <scope>NUCLEOTIDE SEQUENCE [LARGE SCALE GENOMIC DNA]</scope>
    <source>
        <strain evidence="3 4">ATCC 12442</strain>
    </source>
</reference>
<feature type="compositionally biased region" description="Basic and acidic residues" evidence="1">
    <location>
        <begin position="90"/>
        <end position="100"/>
    </location>
</feature>
<dbReference type="InterPro" id="IPR001214">
    <property type="entry name" value="SET_dom"/>
</dbReference>
<protein>
    <recommendedName>
        <fullName evidence="2">SET domain-containing protein</fullName>
    </recommendedName>
</protein>
<evidence type="ECO:0000256" key="1">
    <source>
        <dbReference type="SAM" id="MobiDB-lite"/>
    </source>
</evidence>
<feature type="region of interest" description="Disordered" evidence="1">
    <location>
        <begin position="67"/>
        <end position="100"/>
    </location>
</feature>
<keyword evidence="4" id="KW-1185">Reference proteome</keyword>
<feature type="compositionally biased region" description="Basic residues" evidence="1">
    <location>
        <begin position="70"/>
        <end position="79"/>
    </location>
</feature>
<comment type="caution">
    <text evidence="3">The sequence shown here is derived from an EMBL/GenBank/DDBJ whole genome shotgun (WGS) entry which is preliminary data.</text>
</comment>
<dbReference type="InterPro" id="IPR046341">
    <property type="entry name" value="SET_dom_sf"/>
</dbReference>
<gene>
    <name evidence="3" type="ORF">DL89DRAFT_268253</name>
</gene>
<sequence length="465" mass="50894">MPSPNASYISNVPTPPTLSETASSSSASTETGKRRSTRHHCPRYLDNALTGYEVLEMLDEFIIDTDGPQRRKRRRRAPRAPKQTAGKQLGAEEQKPEKKKAAVRPRWYNQVYLIFLALRQSPGYTASRGDLVKRAVELDEKISKERGLPRAFTGRTPLNSASAVLTNNWDKHFVQFRPEGARSYHFKLAYLPGDFESALKEYEAWMQVLVEKDWPVCFGPDLPVPVESCDASAADPSKQSEAAAISNGSTVVDPPIATDADTPSVIAEDQQPSPGAPALEAPATISGDIPRTWQDIVEVKPSTIPHAGNGLFAVRDLPGGIPLGFYFGVPMTEDEYDSLKDTVGMASHYSIMYRKTVLDATDTNGMPYADPGGRLYCPFHFMNEDREGQKFNIAFLEGVKVNQIICLTTRNIKKGEELFVSYGEELARPRGVRAAVADSVKGEAAGPTNSAVGGLQTKLLASDAE</sequence>
<dbReference type="Proteomes" id="UP000193922">
    <property type="component" value="Unassembled WGS sequence"/>
</dbReference>
<proteinExistence type="predicted"/>
<dbReference type="EMBL" id="MCFD01000008">
    <property type="protein sequence ID" value="ORX69236.1"/>
    <property type="molecule type" value="Genomic_DNA"/>
</dbReference>
<feature type="domain" description="SET" evidence="2">
    <location>
        <begin position="295"/>
        <end position="423"/>
    </location>
</feature>
<dbReference type="Pfam" id="PF00856">
    <property type="entry name" value="SET"/>
    <property type="match status" value="1"/>
</dbReference>
<dbReference type="OrthoDB" id="5560686at2759"/>
<dbReference type="Gene3D" id="2.170.270.10">
    <property type="entry name" value="SET domain"/>
    <property type="match status" value="1"/>
</dbReference>
<evidence type="ECO:0000313" key="4">
    <source>
        <dbReference type="Proteomes" id="UP000193922"/>
    </source>
</evidence>
<organism evidence="3 4">
    <name type="scientific">Linderina pennispora</name>
    <dbReference type="NCBI Taxonomy" id="61395"/>
    <lineage>
        <taxon>Eukaryota</taxon>
        <taxon>Fungi</taxon>
        <taxon>Fungi incertae sedis</taxon>
        <taxon>Zoopagomycota</taxon>
        <taxon>Kickxellomycotina</taxon>
        <taxon>Kickxellomycetes</taxon>
        <taxon>Kickxellales</taxon>
        <taxon>Kickxellaceae</taxon>
        <taxon>Linderina</taxon>
    </lineage>
</organism>
<feature type="region of interest" description="Disordered" evidence="1">
    <location>
        <begin position="1"/>
        <end position="39"/>
    </location>
</feature>